<evidence type="ECO:0000313" key="4">
    <source>
        <dbReference type="Proteomes" id="UP000007110"/>
    </source>
</evidence>
<accession>A0A7M7NNX9</accession>
<name>A0A7M7NNX9_STRPU</name>
<sequence>MSSVYLYLHATPHHIIIMICALSLVLVLAVLQGGNGLTDDEKSQIVARHNQYRTNVQPRAANMLALRWNDELANTAQSRANRCEWRVWGKGMSASRGLVDTNLVSFVDWWNIAKRAYNFEDNTCAENCYSYTRMVRATTSLVGCGMTQCEREFAYKVFVCMYGTR</sequence>
<reference evidence="4" key="1">
    <citation type="submission" date="2015-02" db="EMBL/GenBank/DDBJ databases">
        <title>Genome sequencing for Strongylocentrotus purpuratus.</title>
        <authorList>
            <person name="Murali S."/>
            <person name="Liu Y."/>
            <person name="Vee V."/>
            <person name="English A."/>
            <person name="Wang M."/>
            <person name="Skinner E."/>
            <person name="Han Y."/>
            <person name="Muzny D.M."/>
            <person name="Worley K.C."/>
            <person name="Gibbs R.A."/>
        </authorList>
    </citation>
    <scope>NUCLEOTIDE SEQUENCE</scope>
</reference>
<dbReference type="Proteomes" id="UP000007110">
    <property type="component" value="Unassembled WGS sequence"/>
</dbReference>
<evidence type="ECO:0000313" key="3">
    <source>
        <dbReference type="EnsemblMetazoa" id="XP_030838422"/>
    </source>
</evidence>
<evidence type="ECO:0000256" key="1">
    <source>
        <dbReference type="SAM" id="Phobius"/>
    </source>
</evidence>
<dbReference type="Gene3D" id="3.40.33.10">
    <property type="entry name" value="CAP"/>
    <property type="match status" value="1"/>
</dbReference>
<dbReference type="Pfam" id="PF00188">
    <property type="entry name" value="CAP"/>
    <property type="match status" value="1"/>
</dbReference>
<dbReference type="OrthoDB" id="337038at2759"/>
<dbReference type="EnsemblMetazoa" id="XM_030982562">
    <property type="protein sequence ID" value="XP_030838422"/>
    <property type="gene ID" value="LOC105442216"/>
</dbReference>
<dbReference type="SMART" id="SM00198">
    <property type="entry name" value="SCP"/>
    <property type="match status" value="1"/>
</dbReference>
<dbReference type="CDD" id="cd05380">
    <property type="entry name" value="CAP_euk"/>
    <property type="match status" value="1"/>
</dbReference>
<feature type="domain" description="SCP" evidence="2">
    <location>
        <begin position="40"/>
        <end position="163"/>
    </location>
</feature>
<protein>
    <recommendedName>
        <fullName evidence="2">SCP domain-containing protein</fullName>
    </recommendedName>
</protein>
<keyword evidence="1" id="KW-0472">Membrane</keyword>
<reference evidence="3" key="2">
    <citation type="submission" date="2021-01" db="UniProtKB">
        <authorList>
            <consortium name="EnsemblMetazoa"/>
        </authorList>
    </citation>
    <scope>IDENTIFICATION</scope>
</reference>
<dbReference type="RefSeq" id="XP_030838422.1">
    <property type="nucleotide sequence ID" value="XM_030982562.1"/>
</dbReference>
<keyword evidence="1" id="KW-1133">Transmembrane helix</keyword>
<evidence type="ECO:0000259" key="2">
    <source>
        <dbReference type="SMART" id="SM00198"/>
    </source>
</evidence>
<dbReference type="InterPro" id="IPR001283">
    <property type="entry name" value="CRISP-related"/>
</dbReference>
<dbReference type="SUPFAM" id="SSF55797">
    <property type="entry name" value="PR-1-like"/>
    <property type="match status" value="1"/>
</dbReference>
<proteinExistence type="predicted"/>
<dbReference type="OMA" id="CEREFAY"/>
<dbReference type="InterPro" id="IPR014044">
    <property type="entry name" value="CAP_dom"/>
</dbReference>
<organism evidence="3 4">
    <name type="scientific">Strongylocentrotus purpuratus</name>
    <name type="common">Purple sea urchin</name>
    <dbReference type="NCBI Taxonomy" id="7668"/>
    <lineage>
        <taxon>Eukaryota</taxon>
        <taxon>Metazoa</taxon>
        <taxon>Echinodermata</taxon>
        <taxon>Eleutherozoa</taxon>
        <taxon>Echinozoa</taxon>
        <taxon>Echinoidea</taxon>
        <taxon>Euechinoidea</taxon>
        <taxon>Echinacea</taxon>
        <taxon>Camarodonta</taxon>
        <taxon>Echinidea</taxon>
        <taxon>Strongylocentrotidae</taxon>
        <taxon>Strongylocentrotus</taxon>
    </lineage>
</organism>
<keyword evidence="1" id="KW-0812">Transmembrane</keyword>
<dbReference type="InParanoid" id="A0A7M7NNX9"/>
<dbReference type="KEGG" id="spu:105442216"/>
<keyword evidence="4" id="KW-1185">Reference proteome</keyword>
<dbReference type="GeneID" id="105442216"/>
<dbReference type="InterPro" id="IPR035940">
    <property type="entry name" value="CAP_sf"/>
</dbReference>
<feature type="transmembrane region" description="Helical" evidence="1">
    <location>
        <begin position="12"/>
        <end position="31"/>
    </location>
</feature>
<dbReference type="PANTHER" id="PTHR10334">
    <property type="entry name" value="CYSTEINE-RICH SECRETORY PROTEIN-RELATED"/>
    <property type="match status" value="1"/>
</dbReference>
<dbReference type="AlphaFoldDB" id="A0A7M7NNX9"/>